<accession>A0A839AKX8</accession>
<dbReference type="InterPro" id="IPR015003">
    <property type="entry name" value="DUF1853"/>
</dbReference>
<keyword evidence="2" id="KW-1185">Reference proteome</keyword>
<dbReference type="Proteomes" id="UP000563906">
    <property type="component" value="Unassembled WGS sequence"/>
</dbReference>
<evidence type="ECO:0000313" key="2">
    <source>
        <dbReference type="Proteomes" id="UP000563906"/>
    </source>
</evidence>
<protein>
    <submittedName>
        <fullName evidence="1">DUF1853 family protein</fullName>
    </submittedName>
</protein>
<sequence length="271" mass="32366">MDKNSKDIQLQYEGFLKTPFLWHGKGVLDLQQFENKSIKTTSFSSTITQKLRLGKLVERFVSSELQQDSSIKMLSENIQIQEGKRTLGELDCLLLKDKKPIHLEIIYKFYLHDKTVGNSEIEHWIGPNRRDSFIQKLNKLKNKQLPLLYSNQCKPYLEKLNLTAKEIEQRVYFKAQLFVPFNDFENEFTLINNDCIRGFYINSKELQQFSECKFYMPNKHNWLIEPHANVTWLNFTEYTNRLDIYIKEENAPLCWIKKPNGELFKFFVTWW</sequence>
<name>A0A839AKX8_9FLAO</name>
<dbReference type="EMBL" id="JACGLS010000001">
    <property type="protein sequence ID" value="MBA6155026.1"/>
    <property type="molecule type" value="Genomic_DNA"/>
</dbReference>
<gene>
    <name evidence="1" type="ORF">H3Z83_00610</name>
</gene>
<comment type="caution">
    <text evidence="1">The sequence shown here is derived from an EMBL/GenBank/DDBJ whole genome shotgun (WGS) entry which is preliminary data.</text>
</comment>
<dbReference type="Pfam" id="PF08907">
    <property type="entry name" value="DUF1853"/>
    <property type="match status" value="1"/>
</dbReference>
<reference evidence="1 2" key="1">
    <citation type="submission" date="2020-07" db="EMBL/GenBank/DDBJ databases">
        <title>Bacterium isolated from marine sediment.</title>
        <authorList>
            <person name="Shang D."/>
            <person name="Du Z.-J."/>
        </authorList>
    </citation>
    <scope>NUCLEOTIDE SEQUENCE [LARGE SCALE GENOMIC DNA]</scope>
    <source>
        <strain evidence="1 2">S7007</strain>
    </source>
</reference>
<dbReference type="RefSeq" id="WP_182123542.1">
    <property type="nucleotide sequence ID" value="NZ_JACGLS010000001.1"/>
</dbReference>
<proteinExistence type="predicted"/>
<evidence type="ECO:0000313" key="1">
    <source>
        <dbReference type="EMBL" id="MBA6155026.1"/>
    </source>
</evidence>
<dbReference type="AlphaFoldDB" id="A0A839AKX8"/>
<organism evidence="1 2">
    <name type="scientific">Tenacibaculum pelagium</name>
    <dbReference type="NCBI Taxonomy" id="2759527"/>
    <lineage>
        <taxon>Bacteria</taxon>
        <taxon>Pseudomonadati</taxon>
        <taxon>Bacteroidota</taxon>
        <taxon>Flavobacteriia</taxon>
        <taxon>Flavobacteriales</taxon>
        <taxon>Flavobacteriaceae</taxon>
        <taxon>Tenacibaculum</taxon>
    </lineage>
</organism>